<evidence type="ECO:0000256" key="5">
    <source>
        <dbReference type="ARBA" id="ARBA00022989"/>
    </source>
</evidence>
<dbReference type="Pfam" id="PF20730">
    <property type="entry name" value="YetF_N"/>
    <property type="match status" value="1"/>
</dbReference>
<dbReference type="InterPro" id="IPR007353">
    <property type="entry name" value="DUF421"/>
</dbReference>
<keyword evidence="4 7" id="KW-0812">Transmembrane</keyword>
<reference evidence="10 11" key="1">
    <citation type="submission" date="2020-08" db="EMBL/GenBank/DDBJ databases">
        <title>Cohnella phylogeny.</title>
        <authorList>
            <person name="Dunlap C."/>
        </authorList>
    </citation>
    <scope>NUCLEOTIDE SEQUENCE [LARGE SCALE GENOMIC DNA]</scope>
    <source>
        <strain evidence="10 11">CBP 2801</strain>
    </source>
</reference>
<sequence>METIGITTLRTLLGFAFLLLLTRILGKKQLGQVTYFTYITGIALGNIAGELAVSHSISVLAGMTGLAVWAMLTLAIELISLKSPKARVLLDGEPAIVIKKGRIEERALRKSKLNMDDLTMLLRDKDVFNIREVDYAIFEPNGRLSVLKKQKEESVKKKDLQIAPQPRPYLPTELIVDGKVVARNLQEWGLNREWLDRQLEKSGARSVEDVFYAELESDGSLFVAEKRQGRGSGGL</sequence>
<dbReference type="RefSeq" id="WP_185133039.1">
    <property type="nucleotide sequence ID" value="NZ_JACJVO010000048.1"/>
</dbReference>
<evidence type="ECO:0000256" key="6">
    <source>
        <dbReference type="ARBA" id="ARBA00023136"/>
    </source>
</evidence>
<keyword evidence="6 7" id="KW-0472">Membrane</keyword>
<evidence type="ECO:0000259" key="8">
    <source>
        <dbReference type="Pfam" id="PF04239"/>
    </source>
</evidence>
<evidence type="ECO:0000256" key="4">
    <source>
        <dbReference type="ARBA" id="ARBA00022692"/>
    </source>
</evidence>
<dbReference type="Proteomes" id="UP000564644">
    <property type="component" value="Unassembled WGS sequence"/>
</dbReference>
<dbReference type="PANTHER" id="PTHR34582">
    <property type="entry name" value="UPF0702 TRANSMEMBRANE PROTEIN YCAP"/>
    <property type="match status" value="1"/>
</dbReference>
<name>A0A7X0W0S9_9BACL</name>
<evidence type="ECO:0000256" key="1">
    <source>
        <dbReference type="ARBA" id="ARBA00004651"/>
    </source>
</evidence>
<dbReference type="PANTHER" id="PTHR34582:SF7">
    <property type="entry name" value="UPF0702 TRANSMEMBRANE PROTEIN YDFS"/>
    <property type="match status" value="1"/>
</dbReference>
<protein>
    <submittedName>
        <fullName evidence="10">DUF421 domain-containing protein</fullName>
    </submittedName>
</protein>
<dbReference type="Gene3D" id="3.30.240.20">
    <property type="entry name" value="bsu07140 like domains"/>
    <property type="match status" value="2"/>
</dbReference>
<keyword evidence="3" id="KW-1003">Cell membrane</keyword>
<comment type="similarity">
    <text evidence="2">Belongs to the UPF0702 family.</text>
</comment>
<feature type="transmembrane region" description="Helical" evidence="7">
    <location>
        <begin position="33"/>
        <end position="53"/>
    </location>
</feature>
<accession>A0A7X0W0S9</accession>
<feature type="domain" description="YetF-like N-terminal transmembrane" evidence="9">
    <location>
        <begin position="7"/>
        <end position="79"/>
    </location>
</feature>
<evidence type="ECO:0000256" key="7">
    <source>
        <dbReference type="SAM" id="Phobius"/>
    </source>
</evidence>
<evidence type="ECO:0000313" key="11">
    <source>
        <dbReference type="Proteomes" id="UP000564644"/>
    </source>
</evidence>
<evidence type="ECO:0000313" key="10">
    <source>
        <dbReference type="EMBL" id="MBB6735383.1"/>
    </source>
</evidence>
<gene>
    <name evidence="10" type="ORF">H7C18_31190</name>
</gene>
<comment type="caution">
    <text evidence="10">The sequence shown here is derived from an EMBL/GenBank/DDBJ whole genome shotgun (WGS) entry which is preliminary data.</text>
</comment>
<dbReference type="InterPro" id="IPR023090">
    <property type="entry name" value="UPF0702_alpha/beta_dom_sf"/>
</dbReference>
<feature type="transmembrane region" description="Helical" evidence="7">
    <location>
        <begin position="59"/>
        <end position="79"/>
    </location>
</feature>
<dbReference type="AlphaFoldDB" id="A0A7X0W0S9"/>
<proteinExistence type="inferred from homology"/>
<keyword evidence="5 7" id="KW-1133">Transmembrane helix</keyword>
<organism evidence="10 11">
    <name type="scientific">Cohnella zeiphila</name>
    <dbReference type="NCBI Taxonomy" id="2761120"/>
    <lineage>
        <taxon>Bacteria</taxon>
        <taxon>Bacillati</taxon>
        <taxon>Bacillota</taxon>
        <taxon>Bacilli</taxon>
        <taxon>Bacillales</taxon>
        <taxon>Paenibacillaceae</taxon>
        <taxon>Cohnella</taxon>
    </lineage>
</organism>
<dbReference type="EMBL" id="JACJVO010000048">
    <property type="protein sequence ID" value="MBB6735383.1"/>
    <property type="molecule type" value="Genomic_DNA"/>
</dbReference>
<dbReference type="InterPro" id="IPR048454">
    <property type="entry name" value="YetF_N"/>
</dbReference>
<feature type="transmembrane region" description="Helical" evidence="7">
    <location>
        <begin position="6"/>
        <end position="26"/>
    </location>
</feature>
<dbReference type="Pfam" id="PF04239">
    <property type="entry name" value="DUF421"/>
    <property type="match status" value="1"/>
</dbReference>
<dbReference type="GO" id="GO:0005886">
    <property type="term" value="C:plasma membrane"/>
    <property type="evidence" value="ECO:0007669"/>
    <property type="project" value="UniProtKB-SubCell"/>
</dbReference>
<evidence type="ECO:0000256" key="2">
    <source>
        <dbReference type="ARBA" id="ARBA00006448"/>
    </source>
</evidence>
<comment type="subcellular location">
    <subcellularLocation>
        <location evidence="1">Cell membrane</location>
        <topology evidence="1">Multi-pass membrane protein</topology>
    </subcellularLocation>
</comment>
<evidence type="ECO:0000259" key="9">
    <source>
        <dbReference type="Pfam" id="PF20730"/>
    </source>
</evidence>
<feature type="domain" description="YetF C-terminal" evidence="8">
    <location>
        <begin position="82"/>
        <end position="215"/>
    </location>
</feature>
<evidence type="ECO:0000256" key="3">
    <source>
        <dbReference type="ARBA" id="ARBA00022475"/>
    </source>
</evidence>
<keyword evidence="11" id="KW-1185">Reference proteome</keyword>